<dbReference type="GO" id="GO:0008395">
    <property type="term" value="F:steroid hydroxylase activity"/>
    <property type="evidence" value="ECO:0007669"/>
    <property type="project" value="TreeGrafter"/>
</dbReference>
<dbReference type="PANTHER" id="PTHR46696:SF4">
    <property type="entry name" value="BIOTIN BIOSYNTHESIS CYTOCHROME P450"/>
    <property type="match status" value="1"/>
</dbReference>
<organism evidence="2">
    <name type="scientific">freshwater metagenome</name>
    <dbReference type="NCBI Taxonomy" id="449393"/>
    <lineage>
        <taxon>unclassified sequences</taxon>
        <taxon>metagenomes</taxon>
        <taxon>ecological metagenomes</taxon>
    </lineage>
</organism>
<dbReference type="GO" id="GO:0005506">
    <property type="term" value="F:iron ion binding"/>
    <property type="evidence" value="ECO:0007669"/>
    <property type="project" value="InterPro"/>
</dbReference>
<dbReference type="Gene3D" id="1.10.630.10">
    <property type="entry name" value="Cytochrome P450"/>
    <property type="match status" value="1"/>
</dbReference>
<dbReference type="GO" id="GO:0006707">
    <property type="term" value="P:cholesterol catabolic process"/>
    <property type="evidence" value="ECO:0007669"/>
    <property type="project" value="TreeGrafter"/>
</dbReference>
<sequence>MIKEGEQVVLMYSSANRDTDHFTNPEELDITRDPNMHLAFGFGTHFCLGSNLARLEIRVFFEEMIKRVKGWGLAPGTAPVEMPNAFVFGMREMMVVLDPA</sequence>
<name>A0A6J7QSR2_9ZZZZ</name>
<dbReference type="GO" id="GO:0020037">
    <property type="term" value="F:heme binding"/>
    <property type="evidence" value="ECO:0007669"/>
    <property type="project" value="InterPro"/>
</dbReference>
<dbReference type="Pfam" id="PF00067">
    <property type="entry name" value="p450"/>
    <property type="match status" value="1"/>
</dbReference>
<dbReference type="GO" id="GO:0036199">
    <property type="term" value="F:cholest-4-en-3-one 26-monooxygenase activity"/>
    <property type="evidence" value="ECO:0007669"/>
    <property type="project" value="TreeGrafter"/>
</dbReference>
<dbReference type="PROSITE" id="PS00086">
    <property type="entry name" value="CYTOCHROME_P450"/>
    <property type="match status" value="1"/>
</dbReference>
<dbReference type="EMBL" id="CAFBPF010000162">
    <property type="protein sequence ID" value="CAB5020031.1"/>
    <property type="molecule type" value="Genomic_DNA"/>
</dbReference>
<gene>
    <name evidence="2" type="ORF">UFOPK4071_01170</name>
</gene>
<dbReference type="AlphaFoldDB" id="A0A6J7QSR2"/>
<dbReference type="PRINTS" id="PR00359">
    <property type="entry name" value="BP450"/>
</dbReference>
<dbReference type="InterPro" id="IPR001128">
    <property type="entry name" value="Cyt_P450"/>
</dbReference>
<accession>A0A6J7QSR2</accession>
<dbReference type="SUPFAM" id="SSF48264">
    <property type="entry name" value="Cytochrome P450"/>
    <property type="match status" value="1"/>
</dbReference>
<proteinExistence type="inferred from homology"/>
<dbReference type="InterPro" id="IPR036396">
    <property type="entry name" value="Cyt_P450_sf"/>
</dbReference>
<dbReference type="PANTHER" id="PTHR46696">
    <property type="entry name" value="P450, PUTATIVE (EUROFUNG)-RELATED"/>
    <property type="match status" value="1"/>
</dbReference>
<protein>
    <submittedName>
        <fullName evidence="2">Unannotated protein</fullName>
    </submittedName>
</protein>
<evidence type="ECO:0000256" key="1">
    <source>
        <dbReference type="ARBA" id="ARBA00010617"/>
    </source>
</evidence>
<evidence type="ECO:0000313" key="2">
    <source>
        <dbReference type="EMBL" id="CAB5020031.1"/>
    </source>
</evidence>
<dbReference type="InterPro" id="IPR017972">
    <property type="entry name" value="Cyt_P450_CS"/>
</dbReference>
<dbReference type="InterPro" id="IPR002397">
    <property type="entry name" value="Cyt_P450_B"/>
</dbReference>
<reference evidence="2" key="1">
    <citation type="submission" date="2020-05" db="EMBL/GenBank/DDBJ databases">
        <authorList>
            <person name="Chiriac C."/>
            <person name="Salcher M."/>
            <person name="Ghai R."/>
            <person name="Kavagutti S V."/>
        </authorList>
    </citation>
    <scope>NUCLEOTIDE SEQUENCE</scope>
</reference>
<comment type="similarity">
    <text evidence="1">Belongs to the cytochrome P450 family.</text>
</comment>